<organism evidence="1">
    <name type="scientific">Dendroctonus ponderosae</name>
    <name type="common">Mountain pine beetle</name>
    <dbReference type="NCBI Taxonomy" id="77166"/>
    <lineage>
        <taxon>Eukaryota</taxon>
        <taxon>Metazoa</taxon>
        <taxon>Ecdysozoa</taxon>
        <taxon>Arthropoda</taxon>
        <taxon>Hexapoda</taxon>
        <taxon>Insecta</taxon>
        <taxon>Pterygota</taxon>
        <taxon>Neoptera</taxon>
        <taxon>Endopterygota</taxon>
        <taxon>Coleoptera</taxon>
        <taxon>Polyphaga</taxon>
        <taxon>Cucujiformia</taxon>
        <taxon>Curculionidae</taxon>
        <taxon>Scolytinae</taxon>
        <taxon>Dendroctonus</taxon>
    </lineage>
</organism>
<proteinExistence type="predicted"/>
<gene>
    <name evidence="1" type="ORF">YQE_02455</name>
</gene>
<feature type="non-terminal residue" evidence="1">
    <location>
        <position position="1"/>
    </location>
</feature>
<name>N6UQS8_DENPD</name>
<evidence type="ECO:0000313" key="1">
    <source>
        <dbReference type="EMBL" id="ENN81087.1"/>
    </source>
</evidence>
<reference evidence="1" key="1">
    <citation type="journal article" date="2013" name="Genome Biol.">
        <title>Draft genome of the mountain pine beetle, Dendroctonus ponderosae Hopkins, a major forest pest.</title>
        <authorList>
            <person name="Keeling C.I."/>
            <person name="Yuen M.M."/>
            <person name="Liao N.Y."/>
            <person name="Docking T.R."/>
            <person name="Chan S.K."/>
            <person name="Taylor G.A."/>
            <person name="Palmquist D.L."/>
            <person name="Jackman S.D."/>
            <person name="Nguyen A."/>
            <person name="Li M."/>
            <person name="Henderson H."/>
            <person name="Janes J.K."/>
            <person name="Zhao Y."/>
            <person name="Pandoh P."/>
            <person name="Moore R."/>
            <person name="Sperling F.A."/>
            <person name="Huber D.P."/>
            <person name="Birol I."/>
            <person name="Jones S.J."/>
            <person name="Bohlmann J."/>
        </authorList>
    </citation>
    <scope>NUCLEOTIDE SEQUENCE</scope>
</reference>
<protein>
    <submittedName>
        <fullName evidence="1">Uncharacterized protein</fullName>
    </submittedName>
</protein>
<accession>N6UQS8</accession>
<sequence>MKSLFFFGNGSNLLFLNFLFHECGVVHYLITVNITYSVFIGIFIFQSCATLIFVLLRRNEQRQHQRQPQQYQRVPPEPLGREVFRRRRRH</sequence>
<dbReference type="HOGENOM" id="CLU_2443092_0_0_1"/>
<dbReference type="EMBL" id="KB740193">
    <property type="protein sequence ID" value="ENN81087.1"/>
    <property type="molecule type" value="Genomic_DNA"/>
</dbReference>
<dbReference type="AlphaFoldDB" id="N6UQS8"/>